<dbReference type="EMBL" id="JAABOO010000002">
    <property type="protein sequence ID" value="NER13605.1"/>
    <property type="molecule type" value="Genomic_DNA"/>
</dbReference>
<dbReference type="Proteomes" id="UP000468581">
    <property type="component" value="Unassembled WGS sequence"/>
</dbReference>
<evidence type="ECO:0000313" key="3">
    <source>
        <dbReference type="Proteomes" id="UP000468581"/>
    </source>
</evidence>
<evidence type="ECO:0000256" key="1">
    <source>
        <dbReference type="SAM" id="SignalP"/>
    </source>
</evidence>
<accession>A0A6P0UJX2</accession>
<dbReference type="InterPro" id="IPR050770">
    <property type="entry name" value="Intradiol_RC_Dioxygenase"/>
</dbReference>
<evidence type="ECO:0000313" key="2">
    <source>
        <dbReference type="EMBL" id="NER13605.1"/>
    </source>
</evidence>
<dbReference type="PANTHER" id="PTHR33711">
    <property type="entry name" value="DIOXYGENASE, PUTATIVE (AFU_ORTHOLOGUE AFUA_2G02910)-RELATED"/>
    <property type="match status" value="1"/>
</dbReference>
<keyword evidence="1" id="KW-0732">Signal</keyword>
<sequence>MRHLLFLISSLLIICSCNSQSSGKAKVGGPCEGCEAVHEYGDMKLASVDTLPGYHTNTPKMKISGTVFKKDGKTPAENVILYIYHTNRKGIYETRGDEKGWARRHGYIQGWVKTGPDGKYTFYTFRPAAYPNGREAEHVHIVVKEPGKNEYYLDSYVFDDDPLLSKDRRKRLKERGGSGLIWLKQQGNLLIADRDLILGKNIPNYK</sequence>
<dbReference type="PROSITE" id="PS51257">
    <property type="entry name" value="PROKAR_LIPOPROTEIN"/>
    <property type="match status" value="1"/>
</dbReference>
<dbReference type="SUPFAM" id="SSF49482">
    <property type="entry name" value="Aromatic compound dioxygenase"/>
    <property type="match status" value="1"/>
</dbReference>
<dbReference type="RefSeq" id="WP_163606655.1">
    <property type="nucleotide sequence ID" value="NZ_JAABOO010000002.1"/>
</dbReference>
<organism evidence="2 3">
    <name type="scientific">Leptobacterium flavescens</name>
    <dbReference type="NCBI Taxonomy" id="472055"/>
    <lineage>
        <taxon>Bacteria</taxon>
        <taxon>Pseudomonadati</taxon>
        <taxon>Bacteroidota</taxon>
        <taxon>Flavobacteriia</taxon>
        <taxon>Flavobacteriales</taxon>
        <taxon>Flavobacteriaceae</taxon>
        <taxon>Leptobacterium</taxon>
    </lineage>
</organism>
<dbReference type="PANTHER" id="PTHR33711:SF10">
    <property type="entry name" value="INTRADIOL RING-CLEAVAGE DIOXYGENASES DOMAIN-CONTAINING PROTEIN"/>
    <property type="match status" value="1"/>
</dbReference>
<name>A0A6P0UJX2_9FLAO</name>
<dbReference type="Gene3D" id="2.60.130.10">
    <property type="entry name" value="Aromatic compound dioxygenase"/>
    <property type="match status" value="1"/>
</dbReference>
<reference evidence="2 3" key="1">
    <citation type="submission" date="2020-01" db="EMBL/GenBank/DDBJ databases">
        <title>Leptobacterium flavescens.</title>
        <authorList>
            <person name="Wang G."/>
        </authorList>
    </citation>
    <scope>NUCLEOTIDE SEQUENCE [LARGE SCALE GENOMIC DNA]</scope>
    <source>
        <strain evidence="2 3">KCTC 22160</strain>
    </source>
</reference>
<dbReference type="GO" id="GO:0016702">
    <property type="term" value="F:oxidoreductase activity, acting on single donors with incorporation of molecular oxygen, incorporation of two atoms of oxygen"/>
    <property type="evidence" value="ECO:0007669"/>
    <property type="project" value="InterPro"/>
</dbReference>
<proteinExistence type="predicted"/>
<feature type="signal peptide" evidence="1">
    <location>
        <begin position="1"/>
        <end position="21"/>
    </location>
</feature>
<keyword evidence="3" id="KW-1185">Reference proteome</keyword>
<feature type="chain" id="PRO_5026687597" evidence="1">
    <location>
        <begin position="22"/>
        <end position="206"/>
    </location>
</feature>
<keyword evidence="2" id="KW-0223">Dioxygenase</keyword>
<keyword evidence="2" id="KW-0560">Oxidoreductase</keyword>
<dbReference type="AlphaFoldDB" id="A0A6P0UJX2"/>
<gene>
    <name evidence="2" type="ORF">GWK08_09165</name>
</gene>
<dbReference type="InterPro" id="IPR015889">
    <property type="entry name" value="Intradiol_dOase_core"/>
</dbReference>
<dbReference type="GO" id="GO:0008199">
    <property type="term" value="F:ferric iron binding"/>
    <property type="evidence" value="ECO:0007669"/>
    <property type="project" value="InterPro"/>
</dbReference>
<comment type="caution">
    <text evidence="2">The sequence shown here is derived from an EMBL/GenBank/DDBJ whole genome shotgun (WGS) entry which is preliminary data.</text>
</comment>
<protein>
    <submittedName>
        <fullName evidence="2">Intradiol ring-cleavage dioxygenase</fullName>
    </submittedName>
</protein>